<dbReference type="AlphaFoldDB" id="A0AAN1WEK1"/>
<evidence type="ECO:0000256" key="10">
    <source>
        <dbReference type="RuleBase" id="RU361207"/>
    </source>
</evidence>
<dbReference type="InterPro" id="IPR003385">
    <property type="entry name" value="Glyco_hydro_77"/>
</dbReference>
<proteinExistence type="inferred from homology"/>
<keyword evidence="5 10" id="KW-0328">Glycosyltransferase</keyword>
<dbReference type="Proteomes" id="UP001320119">
    <property type="component" value="Chromosome"/>
</dbReference>
<evidence type="ECO:0000256" key="1">
    <source>
        <dbReference type="ARBA" id="ARBA00000439"/>
    </source>
</evidence>
<evidence type="ECO:0000256" key="3">
    <source>
        <dbReference type="ARBA" id="ARBA00012560"/>
    </source>
</evidence>
<dbReference type="InterPro" id="IPR017853">
    <property type="entry name" value="GH"/>
</dbReference>
<dbReference type="EC" id="2.4.1.25" evidence="3 10"/>
<reference evidence="12 13" key="1">
    <citation type="journal article" date="2022" name="IScience">
        <title>An ultrasensitive nanofiber-based assay for enzymatic hydrolysis and deep-sea microbial degradation of cellulose.</title>
        <authorList>
            <person name="Tsudome M."/>
            <person name="Tachioka M."/>
            <person name="Miyazaki M."/>
            <person name="Uchimura K."/>
            <person name="Tsuda M."/>
            <person name="Takaki Y."/>
            <person name="Deguchi S."/>
        </authorList>
    </citation>
    <scope>NUCLEOTIDE SEQUENCE [LARGE SCALE GENOMIC DNA]</scope>
    <source>
        <strain evidence="12 13">GE09</strain>
    </source>
</reference>
<dbReference type="InterPro" id="IPR048458">
    <property type="entry name" value="MalQ_N"/>
</dbReference>
<dbReference type="Pfam" id="PF21226">
    <property type="entry name" value="MalQ_N"/>
    <property type="match status" value="1"/>
</dbReference>
<dbReference type="RefSeq" id="WP_236985668.1">
    <property type="nucleotide sequence ID" value="NZ_AP023086.1"/>
</dbReference>
<keyword evidence="6 10" id="KW-0808">Transferase</keyword>
<comment type="catalytic activity">
    <reaction evidence="1 10">
        <text>Transfers a segment of a (1-&gt;4)-alpha-D-glucan to a new position in an acceptor, which may be glucose or a (1-&gt;4)-alpha-D-glucan.</text>
        <dbReference type="EC" id="2.4.1.25"/>
    </reaction>
</comment>
<dbReference type="GO" id="GO:0005975">
    <property type="term" value="P:carbohydrate metabolic process"/>
    <property type="evidence" value="ECO:0007669"/>
    <property type="project" value="InterPro"/>
</dbReference>
<keyword evidence="13" id="KW-1185">Reference proteome</keyword>
<evidence type="ECO:0000256" key="9">
    <source>
        <dbReference type="ARBA" id="ARBA00031501"/>
    </source>
</evidence>
<name>A0AAN1WEK1_9GAMM</name>
<evidence type="ECO:0000256" key="5">
    <source>
        <dbReference type="ARBA" id="ARBA00022676"/>
    </source>
</evidence>
<evidence type="ECO:0000256" key="6">
    <source>
        <dbReference type="ARBA" id="ARBA00022679"/>
    </source>
</evidence>
<evidence type="ECO:0000256" key="4">
    <source>
        <dbReference type="ARBA" id="ARBA00020295"/>
    </source>
</evidence>
<comment type="similarity">
    <text evidence="2 10">Belongs to the disproportionating enzyme family.</text>
</comment>
<keyword evidence="7 10" id="KW-0119">Carbohydrate metabolism</keyword>
<dbReference type="EMBL" id="AP023086">
    <property type="protein sequence ID" value="BCD96159.1"/>
    <property type="molecule type" value="Genomic_DNA"/>
</dbReference>
<evidence type="ECO:0000256" key="7">
    <source>
        <dbReference type="ARBA" id="ARBA00023277"/>
    </source>
</evidence>
<dbReference type="Gene3D" id="3.20.20.80">
    <property type="entry name" value="Glycosidases"/>
    <property type="match status" value="1"/>
</dbReference>
<dbReference type="PANTHER" id="PTHR32438">
    <property type="entry name" value="4-ALPHA-GLUCANOTRANSFERASE DPE1, CHLOROPLASTIC/AMYLOPLASTIC"/>
    <property type="match status" value="1"/>
</dbReference>
<evidence type="ECO:0000313" key="12">
    <source>
        <dbReference type="EMBL" id="BCD96159.1"/>
    </source>
</evidence>
<dbReference type="KEGG" id="marq:MARGE09_P0358"/>
<evidence type="ECO:0000313" key="13">
    <source>
        <dbReference type="Proteomes" id="UP001320119"/>
    </source>
</evidence>
<sequence>METLDQLLYWRGIASDYFNYKGEKVQVSLENRKALLRAMAVDPDDAEKVAEAAYQLDVAPWTEWVQAFQIVEKHKECCFFVNAAPEDLDQCLTYVITLEDGSIQQGEFTPSTQPEVGDYVYEGVRFSRRVIMCGALPLGYHALEVTGTNRKSAGQIAVVPEKAYVPGELDAGKKVWGVIVQLYTLRSSRNWGIGDLTDLKALVEHTAKVGASIVGLNPLHALCTPNEHHCSPYSPSDRRFIEPLYIDPEQLEEFSPDLLPSLEAFSELRGGTQVNYKRVYEVKFSVFTELFKRFQQQHLALNTPRAKAFSRYVTKGAEALHGYCVYQVMRDAGVHEFDENALELSAEQQEKIDFYAYLQWSAQVQMAECQDAAEDAGMTVGLMRDLAVGADGGGAEVSSTGDLFCKQASVGAPPDPLAEKGQNWGLPPMDPALMRASKFEHFITLLRTNMANCGALRIDHAMALMRLWWCPPGHTADYGAYIYYPFPEMLGLLKLESIRNRCMVIGEDMGVVPDEFREAIIGGAVFTNKLFYFEREHDGRFKAPENYMPRALAMLTNHDVPTLTSWWSSTDIALRSELDLLDDAVPVGEVYAERIRDKHRLLDWLEGSGFNLIASREELIEKPLSRQLAAQILTCGAKVASQIFVIQLEDLELMDAPVNVPGTSTQYANWQRKLADNLDDVFADPDIQAVMASITKERNQ</sequence>
<organism evidence="12 13">
    <name type="scientific">Marinagarivorans cellulosilyticus</name>
    <dbReference type="NCBI Taxonomy" id="2721545"/>
    <lineage>
        <taxon>Bacteria</taxon>
        <taxon>Pseudomonadati</taxon>
        <taxon>Pseudomonadota</taxon>
        <taxon>Gammaproteobacteria</taxon>
        <taxon>Cellvibrionales</taxon>
        <taxon>Cellvibrionaceae</taxon>
        <taxon>Marinagarivorans</taxon>
    </lineage>
</organism>
<gene>
    <name evidence="12" type="ORF">MARGE09_P0358</name>
</gene>
<dbReference type="SUPFAM" id="SSF51445">
    <property type="entry name" value="(Trans)glycosidases"/>
    <property type="match status" value="1"/>
</dbReference>
<protein>
    <recommendedName>
        <fullName evidence="4 10">4-alpha-glucanotransferase</fullName>
        <ecNumber evidence="3 10">2.4.1.25</ecNumber>
    </recommendedName>
    <alternativeName>
        <fullName evidence="8 10">Amylomaltase</fullName>
    </alternativeName>
    <alternativeName>
        <fullName evidence="9 10">Disproportionating enzyme</fullName>
    </alternativeName>
</protein>
<accession>A0AAN1WEK1</accession>
<feature type="domain" description="MalQ N-terminal beta-sandwich" evidence="11">
    <location>
        <begin position="80"/>
        <end position="160"/>
    </location>
</feature>
<dbReference type="PANTHER" id="PTHR32438:SF5">
    <property type="entry name" value="4-ALPHA-GLUCANOTRANSFERASE DPE1, CHLOROPLASTIC_AMYLOPLASTIC"/>
    <property type="match status" value="1"/>
</dbReference>
<evidence type="ECO:0000256" key="2">
    <source>
        <dbReference type="ARBA" id="ARBA00005684"/>
    </source>
</evidence>
<dbReference type="GO" id="GO:0004134">
    <property type="term" value="F:4-alpha-glucanotransferase activity"/>
    <property type="evidence" value="ECO:0007669"/>
    <property type="project" value="UniProtKB-EC"/>
</dbReference>
<evidence type="ECO:0000256" key="8">
    <source>
        <dbReference type="ARBA" id="ARBA00031423"/>
    </source>
</evidence>
<dbReference type="Pfam" id="PF02446">
    <property type="entry name" value="Glyco_hydro_77"/>
    <property type="match status" value="1"/>
</dbReference>
<evidence type="ECO:0000259" key="11">
    <source>
        <dbReference type="Pfam" id="PF21226"/>
    </source>
</evidence>
<dbReference type="NCBIfam" id="TIGR00217">
    <property type="entry name" value="malQ"/>
    <property type="match status" value="1"/>
</dbReference>